<evidence type="ECO:0000313" key="2">
    <source>
        <dbReference type="EMBL" id="MCF4121733.1"/>
    </source>
</evidence>
<dbReference type="EMBL" id="JAKGSG010000034">
    <property type="protein sequence ID" value="MCF4121733.1"/>
    <property type="molecule type" value="Genomic_DNA"/>
</dbReference>
<organism evidence="2 3">
    <name type="scientific">Antribacter soli</name>
    <dbReference type="NCBI Taxonomy" id="2910976"/>
    <lineage>
        <taxon>Bacteria</taxon>
        <taxon>Bacillati</taxon>
        <taxon>Actinomycetota</taxon>
        <taxon>Actinomycetes</taxon>
        <taxon>Micrococcales</taxon>
        <taxon>Promicromonosporaceae</taxon>
        <taxon>Antribacter</taxon>
    </lineage>
</organism>
<name>A0AA41QEM2_9MICO</name>
<accession>A0AA41QEM2</accession>
<protein>
    <submittedName>
        <fullName evidence="2">Uncharacterized protein</fullName>
    </submittedName>
</protein>
<reference evidence="2" key="1">
    <citation type="submission" date="2022-01" db="EMBL/GenBank/DDBJ databases">
        <title>Antribacter sp. nov., isolated from Guizhou of China.</title>
        <authorList>
            <person name="Chengliang C."/>
            <person name="Ya Z."/>
        </authorList>
    </citation>
    <scope>NUCLEOTIDE SEQUENCE</scope>
    <source>
        <strain evidence="2">KLBMP 9083</strain>
    </source>
</reference>
<keyword evidence="3" id="KW-1185">Reference proteome</keyword>
<evidence type="ECO:0000256" key="1">
    <source>
        <dbReference type="SAM" id="MobiDB-lite"/>
    </source>
</evidence>
<evidence type="ECO:0000313" key="3">
    <source>
        <dbReference type="Proteomes" id="UP001165405"/>
    </source>
</evidence>
<feature type="region of interest" description="Disordered" evidence="1">
    <location>
        <begin position="56"/>
        <end position="99"/>
    </location>
</feature>
<dbReference type="RefSeq" id="WP_236089530.1">
    <property type="nucleotide sequence ID" value="NZ_JAKGSG010000034.1"/>
</dbReference>
<dbReference type="AlphaFoldDB" id="A0AA41QEM2"/>
<comment type="caution">
    <text evidence="2">The sequence shown here is derived from an EMBL/GenBank/DDBJ whole genome shotgun (WGS) entry which is preliminary data.</text>
</comment>
<sequence>MKVEITRHCLGCGERVAAPAGRVTGHKLRGGGWCEASSSPAPVKPDLSRLPRAFFRSHLVPPSDEGRDHRTDRGDDDTEPTPEASRAPAQRVAVGCCPG</sequence>
<feature type="compositionally biased region" description="Basic and acidic residues" evidence="1">
    <location>
        <begin position="64"/>
        <end position="73"/>
    </location>
</feature>
<dbReference type="Proteomes" id="UP001165405">
    <property type="component" value="Unassembled WGS sequence"/>
</dbReference>
<gene>
    <name evidence="2" type="ORF">L1785_12140</name>
</gene>
<proteinExistence type="predicted"/>